<dbReference type="SUPFAM" id="SSF55729">
    <property type="entry name" value="Acyl-CoA N-acyltransferases (Nat)"/>
    <property type="match status" value="1"/>
</dbReference>
<reference evidence="3 5" key="2">
    <citation type="submission" date="2016-11" db="EMBL/GenBank/DDBJ databases">
        <title>Whole genomes of Flavobacteriaceae.</title>
        <authorList>
            <person name="Stine C."/>
            <person name="Li C."/>
            <person name="Tadesse D."/>
        </authorList>
    </citation>
    <scope>NUCLEOTIDE SEQUENCE [LARGE SCALE GENOMIC DNA]</scope>
    <source>
        <strain evidence="3 5">ATCC 29551</strain>
    </source>
</reference>
<evidence type="ECO:0000313" key="5">
    <source>
        <dbReference type="Proteomes" id="UP000198424"/>
    </source>
</evidence>
<keyword evidence="5" id="KW-1185">Reference proteome</keyword>
<proteinExistence type="predicted"/>
<dbReference type="EMBL" id="MUGY01000059">
    <property type="protein sequence ID" value="OXA85439.1"/>
    <property type="molecule type" value="Genomic_DNA"/>
</dbReference>
<dbReference type="Proteomes" id="UP000198424">
    <property type="component" value="Unassembled WGS sequence"/>
</dbReference>
<organism evidence="2 4">
    <name type="scientific">Flavobacterium hydatis</name>
    <name type="common">Cytophaga aquatilis</name>
    <dbReference type="NCBI Taxonomy" id="991"/>
    <lineage>
        <taxon>Bacteria</taxon>
        <taxon>Pseudomonadati</taxon>
        <taxon>Bacteroidota</taxon>
        <taxon>Flavobacteriia</taxon>
        <taxon>Flavobacteriales</taxon>
        <taxon>Flavobacteriaceae</taxon>
        <taxon>Flavobacterium</taxon>
    </lineage>
</organism>
<dbReference type="GO" id="GO:0016747">
    <property type="term" value="F:acyltransferase activity, transferring groups other than amino-acyl groups"/>
    <property type="evidence" value="ECO:0007669"/>
    <property type="project" value="InterPro"/>
</dbReference>
<dbReference type="STRING" id="991.IW20_03335"/>
<accession>A0A086AS60</accession>
<dbReference type="InterPro" id="IPR016181">
    <property type="entry name" value="Acyl_CoA_acyltransferase"/>
</dbReference>
<dbReference type="eggNOG" id="COG0456">
    <property type="taxonomic scope" value="Bacteria"/>
</dbReference>
<gene>
    <name evidence="3" type="ORF">B0A62_24540</name>
    <name evidence="2" type="ORF">IW20_03335</name>
</gene>
<feature type="domain" description="N-acetyltransferase" evidence="1">
    <location>
        <begin position="1"/>
        <end position="154"/>
    </location>
</feature>
<evidence type="ECO:0000313" key="4">
    <source>
        <dbReference type="Proteomes" id="UP000028712"/>
    </source>
</evidence>
<protein>
    <recommendedName>
        <fullName evidence="1">N-acetyltransferase domain-containing protein</fullName>
    </recommendedName>
</protein>
<dbReference type="PROSITE" id="PS51186">
    <property type="entry name" value="GNAT"/>
    <property type="match status" value="1"/>
</dbReference>
<evidence type="ECO:0000313" key="3">
    <source>
        <dbReference type="EMBL" id="OXA85439.1"/>
    </source>
</evidence>
<name>A0A086AS60_FLAHY</name>
<sequence length="154" mass="18090">MKIVQGEVLSLEQKESLLQLWNNEYTKNLNHQTIHDFDLYLNSLSDVKHHFLMNDENIIQGWAFAFLRDNEDWFAIIVNSQIHGRGKGSFLIEELKKNKDNLNGWVIDHENEIKKNAAPYKSPLLFYVKNGFTVCAETRIENEKISAVKINWKR</sequence>
<dbReference type="RefSeq" id="WP_035618682.1">
    <property type="nucleotide sequence ID" value="NZ_JBEWQG010000010.1"/>
</dbReference>
<comment type="caution">
    <text evidence="2">The sequence shown here is derived from an EMBL/GenBank/DDBJ whole genome shotgun (WGS) entry which is preliminary data.</text>
</comment>
<dbReference type="Gene3D" id="3.40.630.30">
    <property type="match status" value="1"/>
</dbReference>
<dbReference type="InterPro" id="IPR000182">
    <property type="entry name" value="GNAT_dom"/>
</dbReference>
<reference evidence="2 4" key="1">
    <citation type="submission" date="2014-07" db="EMBL/GenBank/DDBJ databases">
        <title>Genome of Flavobacterium hydatis DSM 2063.</title>
        <authorList>
            <person name="Pipes S.E."/>
            <person name="Stropko S.J."/>
            <person name="Newman J.D."/>
        </authorList>
    </citation>
    <scope>NUCLEOTIDE SEQUENCE [LARGE SCALE GENOMIC DNA]</scope>
    <source>
        <strain evidence="2 4">DSM 2063</strain>
    </source>
</reference>
<dbReference type="OrthoDB" id="1073140at2"/>
<dbReference type="EMBL" id="JPRM01000003">
    <property type="protein sequence ID" value="KFF19524.1"/>
    <property type="molecule type" value="Genomic_DNA"/>
</dbReference>
<dbReference type="Proteomes" id="UP000028712">
    <property type="component" value="Unassembled WGS sequence"/>
</dbReference>
<dbReference type="AlphaFoldDB" id="A0A086AS60"/>
<evidence type="ECO:0000259" key="1">
    <source>
        <dbReference type="PROSITE" id="PS51186"/>
    </source>
</evidence>
<evidence type="ECO:0000313" key="2">
    <source>
        <dbReference type="EMBL" id="KFF19524.1"/>
    </source>
</evidence>